<evidence type="ECO:0000313" key="9">
    <source>
        <dbReference type="EMBL" id="QRN75486.1"/>
    </source>
</evidence>
<evidence type="ECO:0000256" key="4">
    <source>
        <dbReference type="ARBA" id="ARBA00023163"/>
    </source>
</evidence>
<evidence type="ECO:0000256" key="3">
    <source>
        <dbReference type="ARBA" id="ARBA00023125"/>
    </source>
</evidence>
<dbReference type="InterPro" id="IPR016177">
    <property type="entry name" value="DNA-bd_dom_sf"/>
</dbReference>
<protein>
    <submittedName>
        <fullName evidence="9">APETALA2</fullName>
    </submittedName>
</protein>
<dbReference type="Pfam" id="PF00847">
    <property type="entry name" value="AP2"/>
    <property type="match status" value="1"/>
</dbReference>
<dbReference type="Gene3D" id="3.30.730.10">
    <property type="entry name" value="AP2/ERF domain"/>
    <property type="match status" value="2"/>
</dbReference>
<dbReference type="PANTHER" id="PTHR32467">
    <property type="entry name" value="AP2-LIKE ETHYLENE-RESPONSIVE TRANSCRIPTION FACTOR"/>
    <property type="match status" value="1"/>
</dbReference>
<dbReference type="InterPro" id="IPR036955">
    <property type="entry name" value="AP2/ERF_dom_sf"/>
</dbReference>
<feature type="domain" description="AP2/ERF" evidence="8">
    <location>
        <begin position="283"/>
        <end position="339"/>
    </location>
</feature>
<dbReference type="PRINTS" id="PR00367">
    <property type="entry name" value="ETHRSPELEMNT"/>
</dbReference>
<accession>A0A891ZV50</accession>
<organism evidence="9">
    <name type="scientific">Equisetum cf. giganteum CZ-2021</name>
    <dbReference type="NCBI Taxonomy" id="2811338"/>
    <lineage>
        <taxon>Eukaryota</taxon>
        <taxon>Viridiplantae</taxon>
        <taxon>Streptophyta</taxon>
        <taxon>Embryophyta</taxon>
        <taxon>Tracheophyta</taxon>
        <taxon>Polypodiopsida</taxon>
        <taxon>Equisetidae</taxon>
        <taxon>Equisetales</taxon>
        <taxon>Equisetaceae</taxon>
        <taxon>Equisetum</taxon>
    </lineage>
</organism>
<dbReference type="SUPFAM" id="SSF54171">
    <property type="entry name" value="DNA-binding domain"/>
    <property type="match status" value="2"/>
</dbReference>
<evidence type="ECO:0000256" key="2">
    <source>
        <dbReference type="ARBA" id="ARBA00023015"/>
    </source>
</evidence>
<proteinExistence type="evidence at transcript level"/>
<dbReference type="AlphaFoldDB" id="A0A891ZV50"/>
<name>A0A891ZV50_9MONI</name>
<reference evidence="9" key="1">
    <citation type="journal article" date="2021" name="Mol. Biol. Evol.">
        <title>The evolution of euAPETALA2 genes in vascular plants: from plesiomorphic roles in sporangia to acquired functions in ovules and fruits.</title>
        <authorList>
            <person name="Zumajo-Cardona C."/>
            <person name="Pabon-Mora N."/>
            <person name="Ambrose B.A."/>
        </authorList>
    </citation>
    <scope>NUCLEOTIDE SEQUENCE</scope>
    <source>
        <strain evidence="9">A</strain>
    </source>
</reference>
<dbReference type="PANTHER" id="PTHR32467:SF118">
    <property type="entry name" value="ETHYLENE-RESPONSIVE TRANSCRIPTION FACTOR RAP2-7"/>
    <property type="match status" value="1"/>
</dbReference>
<feature type="compositionally biased region" description="Basic residues" evidence="7">
    <location>
        <begin position="269"/>
        <end position="278"/>
    </location>
</feature>
<feature type="region of interest" description="Disordered" evidence="7">
    <location>
        <begin position="257"/>
        <end position="283"/>
    </location>
</feature>
<feature type="domain" description="AP2/ERF" evidence="8">
    <location>
        <begin position="375"/>
        <end position="432"/>
    </location>
</feature>
<evidence type="ECO:0000256" key="5">
    <source>
        <dbReference type="ARBA" id="ARBA00023242"/>
    </source>
</evidence>
<evidence type="ECO:0000256" key="1">
    <source>
        <dbReference type="ARBA" id="ARBA00004123"/>
    </source>
</evidence>
<evidence type="ECO:0000256" key="7">
    <source>
        <dbReference type="SAM" id="MobiDB-lite"/>
    </source>
</evidence>
<dbReference type="PROSITE" id="PS51032">
    <property type="entry name" value="AP2_ERF"/>
    <property type="match status" value="2"/>
</dbReference>
<dbReference type="GO" id="GO:0003677">
    <property type="term" value="F:DNA binding"/>
    <property type="evidence" value="ECO:0007669"/>
    <property type="project" value="UniProtKB-KW"/>
</dbReference>
<comment type="similarity">
    <text evidence="6">Belongs to the AP2/ERF transcription factor family. AP2 subfamily.</text>
</comment>
<sequence>MGFIHRARTVAIAEEEEKVVEGTKEAIVICSDDITSIGFVEKAGEVAIVKEEEDGEEEKDVEGVTKAIVACSADGTSIGFVERVGEVVIAKAEAEEGEGEERRRSLLLMEMGSRKGKGREEVCQEESGTSVSVVVNASSISVGEVVYSPDCEASSTEQQASSSGAQRPPNECNNLPLVLSPMKGSCQNRQLLLGLPWCSSSSSSSPLQQQSKDKEEVEATLPALMTRQFFPPKHHLDTPMENRESGFKGVLQWPSEAAPPFGDEAKSQGAKKTRRGPRSRSSQYRGVTFYRRTGRWESHIWDCGKQVYLGGFDTSHAAARAYDKAAIKFRGLDADINFSLGDYEEDIRQMGPLSKEEFVHILRRHSTGFSRGSSKFRGVTLHKCGRWEARMGQFLGKKYIYLGLFDSEIEAAQAYDKAAIRCNGKEAVTNFDPTIYEEELSKEEANNHGFEPTLELSLAMPSEYEPTVVDMDKTNSSFQTFNRPANHSEHEWRKEWLVRPGIDKEGSVTLQIPREFKQVNGVGARRFFEGSHDNSQPAPFFKHFPQRTSNNEDIPVFPMLKVNSGKNGLFVSNHEGQNFVSMSTVQPHQQIAFGIGEKEMKPMLSQVCWIPGVTKEAGRVVEEEELFVSLNIGHPPVQNAGYRAWPTTKAANAAASSGFSPQITLPLLSVPDSLQRQQHTPIMEMSSNASTPNAALMWSPNVKIVHPTITNNSLEFPPKQSGFDLDCTLPRKRRKG</sequence>
<keyword evidence="3" id="KW-0238">DNA-binding</keyword>
<keyword evidence="5" id="KW-0539">Nucleus</keyword>
<comment type="subcellular location">
    <subcellularLocation>
        <location evidence="1">Nucleus</location>
    </subcellularLocation>
</comment>
<dbReference type="FunFam" id="3.30.730.10:FF:000004">
    <property type="entry name" value="AP2-like ethylene-responsive transcription factor"/>
    <property type="match status" value="1"/>
</dbReference>
<dbReference type="SMART" id="SM00380">
    <property type="entry name" value="AP2"/>
    <property type="match status" value="2"/>
</dbReference>
<evidence type="ECO:0000259" key="8">
    <source>
        <dbReference type="PROSITE" id="PS51032"/>
    </source>
</evidence>
<dbReference type="GO" id="GO:0003700">
    <property type="term" value="F:DNA-binding transcription factor activity"/>
    <property type="evidence" value="ECO:0007669"/>
    <property type="project" value="InterPro"/>
</dbReference>
<dbReference type="InterPro" id="IPR001471">
    <property type="entry name" value="AP2/ERF_dom"/>
</dbReference>
<keyword evidence="2" id="KW-0805">Transcription regulation</keyword>
<keyword evidence="4" id="KW-0804">Transcription</keyword>
<dbReference type="CDD" id="cd00018">
    <property type="entry name" value="AP2"/>
    <property type="match status" value="2"/>
</dbReference>
<dbReference type="GO" id="GO:0005634">
    <property type="term" value="C:nucleus"/>
    <property type="evidence" value="ECO:0007669"/>
    <property type="project" value="UniProtKB-SubCell"/>
</dbReference>
<evidence type="ECO:0000256" key="6">
    <source>
        <dbReference type="ARBA" id="ARBA00037973"/>
    </source>
</evidence>
<dbReference type="EMBL" id="MW375853">
    <property type="protein sequence ID" value="QRN75486.1"/>
    <property type="molecule type" value="mRNA"/>
</dbReference>